<name>A0A3N0HYG7_9FIRM</name>
<feature type="transmembrane region" description="Helical" evidence="19">
    <location>
        <begin position="165"/>
        <end position="185"/>
    </location>
</feature>
<dbReference type="PROSITE" id="PS01315">
    <property type="entry name" value="CDS"/>
    <property type="match status" value="1"/>
</dbReference>
<comment type="catalytic activity">
    <reaction evidence="1 18">
        <text>a 1,2-diacyl-sn-glycero-3-phosphate + CTP + H(+) = a CDP-1,2-diacyl-sn-glycerol + diphosphate</text>
        <dbReference type="Rhea" id="RHEA:16229"/>
        <dbReference type="ChEBI" id="CHEBI:15378"/>
        <dbReference type="ChEBI" id="CHEBI:33019"/>
        <dbReference type="ChEBI" id="CHEBI:37563"/>
        <dbReference type="ChEBI" id="CHEBI:58332"/>
        <dbReference type="ChEBI" id="CHEBI:58608"/>
        <dbReference type="EC" id="2.7.7.41"/>
    </reaction>
</comment>
<evidence type="ECO:0000256" key="5">
    <source>
        <dbReference type="ARBA" id="ARBA00010185"/>
    </source>
</evidence>
<dbReference type="InterPro" id="IPR000374">
    <property type="entry name" value="PC_trans"/>
</dbReference>
<gene>
    <name evidence="20" type="ORF">EDX97_09220</name>
</gene>
<evidence type="ECO:0000313" key="21">
    <source>
        <dbReference type="Proteomes" id="UP000276568"/>
    </source>
</evidence>
<keyword evidence="15 19" id="KW-0472">Membrane</keyword>
<feature type="transmembrane region" description="Helical" evidence="19">
    <location>
        <begin position="99"/>
        <end position="117"/>
    </location>
</feature>
<keyword evidence="8" id="KW-1003">Cell membrane</keyword>
<accession>A0A3N0HYG7</accession>
<evidence type="ECO:0000256" key="4">
    <source>
        <dbReference type="ARBA" id="ARBA00005189"/>
    </source>
</evidence>
<organism evidence="20 21">
    <name type="scientific">Absicoccus porci</name>
    <dbReference type="NCBI Taxonomy" id="2486576"/>
    <lineage>
        <taxon>Bacteria</taxon>
        <taxon>Bacillati</taxon>
        <taxon>Bacillota</taxon>
        <taxon>Erysipelotrichia</taxon>
        <taxon>Erysipelotrichales</taxon>
        <taxon>Erysipelotrichaceae</taxon>
        <taxon>Absicoccus</taxon>
    </lineage>
</organism>
<dbReference type="RefSeq" id="WP_128520859.1">
    <property type="nucleotide sequence ID" value="NZ_CAUWBR010000027.1"/>
</dbReference>
<sequence>MKNRVITAIVIILIVAFPLAMGGIPLEILSLFIVATSAYEWAHVTPRFPKWPIIIVPAMMASVILARYVPQQYVFIVYALATIIFWTLTIFVEDFEISDGFYCISYFVILSLIYRTMGFLESNHFYMLTIVFATYGSDTGAWFVGRRYGKHKMNPRLSPKKSWEGFAGGIVFGAVLSLVVSFLYLSEVNTLMNVILCICCPLVAEIGDLSFSAIKRYYKVKDFSNLLPGHGGILDRIDSLLMNILFCGILITIFM</sequence>
<evidence type="ECO:0000256" key="19">
    <source>
        <dbReference type="SAM" id="Phobius"/>
    </source>
</evidence>
<comment type="pathway">
    <text evidence="3 18">Phospholipid metabolism; CDP-diacylglycerol biosynthesis; CDP-diacylglycerol from sn-glycerol 3-phosphate: step 3/3.</text>
</comment>
<keyword evidence="11 18" id="KW-0812">Transmembrane</keyword>
<evidence type="ECO:0000256" key="1">
    <source>
        <dbReference type="ARBA" id="ARBA00001698"/>
    </source>
</evidence>
<dbReference type="PANTHER" id="PTHR46382:SF1">
    <property type="entry name" value="PHOSPHATIDATE CYTIDYLYLTRANSFERASE"/>
    <property type="match status" value="1"/>
</dbReference>
<evidence type="ECO:0000256" key="3">
    <source>
        <dbReference type="ARBA" id="ARBA00005119"/>
    </source>
</evidence>
<keyword evidence="21" id="KW-1185">Reference proteome</keyword>
<feature type="transmembrane region" description="Helical" evidence="19">
    <location>
        <begin position="191"/>
        <end position="212"/>
    </location>
</feature>
<dbReference type="EC" id="2.7.7.41" evidence="6 18"/>
<dbReference type="PANTHER" id="PTHR46382">
    <property type="entry name" value="PHOSPHATIDATE CYTIDYLYLTRANSFERASE"/>
    <property type="match status" value="1"/>
</dbReference>
<keyword evidence="17" id="KW-1208">Phospholipid metabolism</keyword>
<evidence type="ECO:0000256" key="8">
    <source>
        <dbReference type="ARBA" id="ARBA00022475"/>
    </source>
</evidence>
<keyword evidence="16" id="KW-0594">Phospholipid biosynthesis</keyword>
<comment type="pathway">
    <text evidence="4">Lipid metabolism.</text>
</comment>
<keyword evidence="13 19" id="KW-1133">Transmembrane helix</keyword>
<comment type="caution">
    <text evidence="20">The sequence shown here is derived from an EMBL/GenBank/DDBJ whole genome shotgun (WGS) entry which is preliminary data.</text>
</comment>
<evidence type="ECO:0000256" key="9">
    <source>
        <dbReference type="ARBA" id="ARBA00022516"/>
    </source>
</evidence>
<comment type="subcellular location">
    <subcellularLocation>
        <location evidence="2">Cell membrane</location>
        <topology evidence="2">Multi-pass membrane protein</topology>
    </subcellularLocation>
</comment>
<dbReference type="UniPathway" id="UPA00557">
    <property type="reaction ID" value="UER00614"/>
</dbReference>
<dbReference type="EMBL" id="RJQC01000003">
    <property type="protein sequence ID" value="RNM29795.1"/>
    <property type="molecule type" value="Genomic_DNA"/>
</dbReference>
<keyword evidence="12 18" id="KW-0548">Nucleotidyltransferase</keyword>
<dbReference type="GO" id="GO:0004605">
    <property type="term" value="F:phosphatidate cytidylyltransferase activity"/>
    <property type="evidence" value="ECO:0007669"/>
    <property type="project" value="UniProtKB-EC"/>
</dbReference>
<evidence type="ECO:0000256" key="11">
    <source>
        <dbReference type="ARBA" id="ARBA00022692"/>
    </source>
</evidence>
<evidence type="ECO:0000256" key="7">
    <source>
        <dbReference type="ARBA" id="ARBA00019373"/>
    </source>
</evidence>
<keyword evidence="9" id="KW-0444">Lipid biosynthesis</keyword>
<evidence type="ECO:0000256" key="10">
    <source>
        <dbReference type="ARBA" id="ARBA00022679"/>
    </source>
</evidence>
<comment type="similarity">
    <text evidence="5 18">Belongs to the CDS family.</text>
</comment>
<dbReference type="Proteomes" id="UP000276568">
    <property type="component" value="Unassembled WGS sequence"/>
</dbReference>
<evidence type="ECO:0000256" key="16">
    <source>
        <dbReference type="ARBA" id="ARBA00023209"/>
    </source>
</evidence>
<evidence type="ECO:0000256" key="17">
    <source>
        <dbReference type="ARBA" id="ARBA00023264"/>
    </source>
</evidence>
<evidence type="ECO:0000256" key="12">
    <source>
        <dbReference type="ARBA" id="ARBA00022695"/>
    </source>
</evidence>
<dbReference type="OrthoDB" id="9799199at2"/>
<evidence type="ECO:0000256" key="15">
    <source>
        <dbReference type="ARBA" id="ARBA00023136"/>
    </source>
</evidence>
<evidence type="ECO:0000313" key="20">
    <source>
        <dbReference type="EMBL" id="RNM29795.1"/>
    </source>
</evidence>
<dbReference type="Pfam" id="PF01148">
    <property type="entry name" value="CTP_transf_1"/>
    <property type="match status" value="1"/>
</dbReference>
<evidence type="ECO:0000256" key="18">
    <source>
        <dbReference type="RuleBase" id="RU003938"/>
    </source>
</evidence>
<dbReference type="GO" id="GO:0016024">
    <property type="term" value="P:CDP-diacylglycerol biosynthetic process"/>
    <property type="evidence" value="ECO:0007669"/>
    <property type="project" value="UniProtKB-UniPathway"/>
</dbReference>
<feature type="transmembrane region" description="Helical" evidence="19">
    <location>
        <begin position="6"/>
        <end position="39"/>
    </location>
</feature>
<feature type="transmembrane region" description="Helical" evidence="19">
    <location>
        <begin position="123"/>
        <end position="144"/>
    </location>
</feature>
<protein>
    <recommendedName>
        <fullName evidence="7 18">Phosphatidate cytidylyltransferase</fullName>
        <ecNumber evidence="6 18">2.7.7.41</ecNumber>
    </recommendedName>
</protein>
<dbReference type="AlphaFoldDB" id="A0A3N0HYG7"/>
<evidence type="ECO:0000256" key="2">
    <source>
        <dbReference type="ARBA" id="ARBA00004651"/>
    </source>
</evidence>
<proteinExistence type="inferred from homology"/>
<keyword evidence="14" id="KW-0443">Lipid metabolism</keyword>
<evidence type="ECO:0000256" key="14">
    <source>
        <dbReference type="ARBA" id="ARBA00023098"/>
    </source>
</evidence>
<feature type="transmembrane region" description="Helical" evidence="19">
    <location>
        <begin position="75"/>
        <end position="92"/>
    </location>
</feature>
<keyword evidence="10 18" id="KW-0808">Transferase</keyword>
<evidence type="ECO:0000256" key="6">
    <source>
        <dbReference type="ARBA" id="ARBA00012487"/>
    </source>
</evidence>
<dbReference type="GO" id="GO:0005886">
    <property type="term" value="C:plasma membrane"/>
    <property type="evidence" value="ECO:0007669"/>
    <property type="project" value="UniProtKB-SubCell"/>
</dbReference>
<reference evidence="20 21" key="1">
    <citation type="submission" date="2018-11" db="EMBL/GenBank/DDBJ databases">
        <title>Clostridium sp. nov., a member of the family Erysipelotrichaceae isolated from pig faeces.</title>
        <authorList>
            <person name="Chang Y.-H."/>
        </authorList>
    </citation>
    <scope>NUCLEOTIDE SEQUENCE [LARGE SCALE GENOMIC DNA]</scope>
    <source>
        <strain evidence="20 21">YH-panp20</strain>
    </source>
</reference>
<feature type="transmembrane region" description="Helical" evidence="19">
    <location>
        <begin position="233"/>
        <end position="254"/>
    </location>
</feature>
<evidence type="ECO:0000256" key="13">
    <source>
        <dbReference type="ARBA" id="ARBA00022989"/>
    </source>
</evidence>
<feature type="transmembrane region" description="Helical" evidence="19">
    <location>
        <begin position="51"/>
        <end position="69"/>
    </location>
</feature>